<dbReference type="PANTHER" id="PTHR33747:SF1">
    <property type="entry name" value="ADENYLATE CYCLASE-ASSOCIATED CAP C-TERMINAL DOMAIN-CONTAINING PROTEIN"/>
    <property type="match status" value="1"/>
</dbReference>
<dbReference type="NCBIfam" id="NF002449">
    <property type="entry name" value="PRK01617.1"/>
    <property type="match status" value="1"/>
</dbReference>
<accession>E0WRU7</accession>
<dbReference type="EMBL" id="GL379589">
    <property type="protein sequence ID" value="EFL92321.1"/>
    <property type="molecule type" value="Genomic_DNA"/>
</dbReference>
<evidence type="ECO:0000259" key="1">
    <source>
        <dbReference type="Pfam" id="PF17775"/>
    </source>
</evidence>
<dbReference type="Pfam" id="PF17775">
    <property type="entry name" value="YchJ_M-like"/>
    <property type="match status" value="1"/>
</dbReference>
<proteinExistence type="predicted"/>
<dbReference type="Gene3D" id="3.10.450.50">
    <property type="match status" value="1"/>
</dbReference>
<name>E0WRU7_9ENTR</name>
<evidence type="ECO:0000313" key="2">
    <source>
        <dbReference type="EMBL" id="EFL92321.1"/>
    </source>
</evidence>
<gene>
    <name evidence="2" type="ORF">REG_0061</name>
</gene>
<dbReference type="PANTHER" id="PTHR33747">
    <property type="entry name" value="UPF0225 PROTEIN SCO1677"/>
    <property type="match status" value="1"/>
</dbReference>
<keyword evidence="3" id="KW-1185">Reference proteome</keyword>
<dbReference type="eggNOG" id="COG3012">
    <property type="taxonomic scope" value="Bacteria"/>
</dbReference>
<evidence type="ECO:0000313" key="3">
    <source>
        <dbReference type="Proteomes" id="UP000005726"/>
    </source>
</evidence>
<dbReference type="HOGENOM" id="CLU_099590_2_0_6"/>
<dbReference type="STRING" id="663321.REG_0061"/>
<feature type="domain" description="YchJ-like middle NTF2-like" evidence="1">
    <location>
        <begin position="34"/>
        <end position="131"/>
    </location>
</feature>
<organism evidence="2 3">
    <name type="scientific">Candidatus Regiella insecticola LSR1</name>
    <dbReference type="NCBI Taxonomy" id="663321"/>
    <lineage>
        <taxon>Bacteria</taxon>
        <taxon>Pseudomonadati</taxon>
        <taxon>Pseudomonadota</taxon>
        <taxon>Gammaproteobacteria</taxon>
        <taxon>Enterobacterales</taxon>
        <taxon>Enterobacteriaceae</taxon>
        <taxon>aphid secondary symbionts</taxon>
        <taxon>Candidatus Regiella</taxon>
    </lineage>
</organism>
<sequence>MENVLSICCPCGSTLEYNICCEPYITGKKIASEPGILMRSRYSAYVKCNVDYLIISWHSDCHPENFRNTLIQKERKWHGLTVIEESVGSHIDEGFVEFSACFTDKNTAKKITIHERSRFLRVNKCWYYIDGIFK</sequence>
<protein>
    <recommendedName>
        <fullName evidence="1">YchJ-like middle NTF2-like domain-containing protein</fullName>
    </recommendedName>
</protein>
<dbReference type="InterPro" id="IPR032710">
    <property type="entry name" value="NTF2-like_dom_sf"/>
</dbReference>
<dbReference type="AlphaFoldDB" id="E0WRU7"/>
<dbReference type="SUPFAM" id="SSF54427">
    <property type="entry name" value="NTF2-like"/>
    <property type="match status" value="1"/>
</dbReference>
<dbReference type="InterPro" id="IPR048469">
    <property type="entry name" value="YchJ-like_M"/>
</dbReference>
<dbReference type="Proteomes" id="UP000005726">
    <property type="component" value="Unassembled WGS sequence"/>
</dbReference>
<reference evidence="2" key="1">
    <citation type="journal article" date="2009" name="Environ. Microbiol.">
        <title>Dynamics of genome evolution in facultative symbionts of aphids.</title>
        <authorList>
            <person name="Degnan P.H."/>
            <person name="Leonardo T.E."/>
            <person name="Cass B.N."/>
            <person name="Hurwitz B."/>
            <person name="Stern D."/>
            <person name="Gibbs R.A."/>
            <person name="Richards S."/>
            <person name="Moran N.A."/>
        </authorList>
    </citation>
    <scope>NUCLEOTIDE SEQUENCE [LARGE SCALE GENOMIC DNA]</scope>
    <source>
        <strain evidence="2">LSR1</strain>
    </source>
</reference>